<keyword evidence="2" id="KW-0624">Polysaccharide degradation</keyword>
<feature type="compositionally biased region" description="Pro residues" evidence="3">
    <location>
        <begin position="168"/>
        <end position="184"/>
    </location>
</feature>
<dbReference type="EMBL" id="CP108254">
    <property type="protein sequence ID" value="WTU45861.1"/>
    <property type="molecule type" value="Genomic_DNA"/>
</dbReference>
<dbReference type="Pfam" id="PF00553">
    <property type="entry name" value="CBM_2"/>
    <property type="match status" value="1"/>
</dbReference>
<evidence type="ECO:0000256" key="1">
    <source>
        <dbReference type="ARBA" id="ARBA00022729"/>
    </source>
</evidence>
<feature type="chain" id="PRO_5043759966" evidence="4">
    <location>
        <begin position="36"/>
        <end position="302"/>
    </location>
</feature>
<evidence type="ECO:0000256" key="2">
    <source>
        <dbReference type="ARBA" id="ARBA00023326"/>
    </source>
</evidence>
<dbReference type="SMART" id="SM00637">
    <property type="entry name" value="CBD_II"/>
    <property type="match status" value="1"/>
</dbReference>
<name>A0AAU2HE59_9ACTN</name>
<keyword evidence="1 4" id="KW-0732">Signal</keyword>
<accession>A0AAU2HE59</accession>
<organism evidence="6">
    <name type="scientific">Streptomyces sp. NBC_00060</name>
    <dbReference type="NCBI Taxonomy" id="2975636"/>
    <lineage>
        <taxon>Bacteria</taxon>
        <taxon>Bacillati</taxon>
        <taxon>Actinomycetota</taxon>
        <taxon>Actinomycetes</taxon>
        <taxon>Kitasatosporales</taxon>
        <taxon>Streptomycetaceae</taxon>
        <taxon>Streptomyces</taxon>
    </lineage>
</organism>
<sequence>MKQMRQLHSRRKRKRVLGSAAVIATLGLVPTVAMATHDDHGGGNLSGSLEAGSGNTWYAGGKFRISNKSGTPADSWKLEFDVVGGKFDNHSSWNTTAVQSGGHVKLTPKEGHPLRPSGTQDVLWGISGQGTSGLRITNCSLDGDSVKGCESDGHAHPAEPEESAKKPPAAPASPAAPPVVPAPAEPDSRAPAPDGGSPSGTTGAALAGLSVRAESKTDGATKLRLLQLTWAAPGGSDAMRRYEVYVDGRLASTVYTTAVRGKVAQTLPVGSSPVSAMKIKIRAQQNDGRWSAFSSEQTVSVP</sequence>
<dbReference type="InterPro" id="IPR012291">
    <property type="entry name" value="CBM2_carb-bd_dom_sf"/>
</dbReference>
<keyword evidence="2" id="KW-0119">Carbohydrate metabolism</keyword>
<dbReference type="RefSeq" id="WP_331723653.1">
    <property type="nucleotide sequence ID" value="NZ_CP108254.1"/>
</dbReference>
<keyword evidence="6" id="KW-0614">Plasmid</keyword>
<protein>
    <submittedName>
        <fullName evidence="6">Cellulose binding domain-containing protein</fullName>
    </submittedName>
</protein>
<dbReference type="GO" id="GO:0004553">
    <property type="term" value="F:hydrolase activity, hydrolyzing O-glycosyl compounds"/>
    <property type="evidence" value="ECO:0007669"/>
    <property type="project" value="InterPro"/>
</dbReference>
<dbReference type="SUPFAM" id="SSF49384">
    <property type="entry name" value="Carbohydrate-binding domain"/>
    <property type="match status" value="1"/>
</dbReference>
<dbReference type="GO" id="GO:0000272">
    <property type="term" value="P:polysaccharide catabolic process"/>
    <property type="evidence" value="ECO:0007669"/>
    <property type="project" value="UniProtKB-KW"/>
</dbReference>
<dbReference type="Gene3D" id="2.60.40.10">
    <property type="entry name" value="Immunoglobulins"/>
    <property type="match status" value="1"/>
</dbReference>
<dbReference type="AlphaFoldDB" id="A0AAU2HE59"/>
<feature type="signal peptide" evidence="4">
    <location>
        <begin position="1"/>
        <end position="35"/>
    </location>
</feature>
<feature type="compositionally biased region" description="Basic and acidic residues" evidence="3">
    <location>
        <begin position="148"/>
        <end position="165"/>
    </location>
</feature>
<gene>
    <name evidence="6" type="ORF">OHV25_40395</name>
</gene>
<evidence type="ECO:0000256" key="4">
    <source>
        <dbReference type="SAM" id="SignalP"/>
    </source>
</evidence>
<proteinExistence type="predicted"/>
<geneLocation type="plasmid" evidence="6">
    <name>unnamed1</name>
</geneLocation>
<evidence type="ECO:0000259" key="5">
    <source>
        <dbReference type="SMART" id="SM00637"/>
    </source>
</evidence>
<evidence type="ECO:0000256" key="3">
    <source>
        <dbReference type="SAM" id="MobiDB-lite"/>
    </source>
</evidence>
<dbReference type="InterPro" id="IPR001919">
    <property type="entry name" value="CBD2"/>
</dbReference>
<reference evidence="6" key="1">
    <citation type="submission" date="2022-10" db="EMBL/GenBank/DDBJ databases">
        <title>The complete genomes of actinobacterial strains from the NBC collection.</title>
        <authorList>
            <person name="Joergensen T.S."/>
            <person name="Alvarez Arevalo M."/>
            <person name="Sterndorff E.B."/>
            <person name="Faurdal D."/>
            <person name="Vuksanovic O."/>
            <person name="Mourched A.-S."/>
            <person name="Charusanti P."/>
            <person name="Shaw S."/>
            <person name="Blin K."/>
            <person name="Weber T."/>
        </authorList>
    </citation>
    <scope>NUCLEOTIDE SEQUENCE</scope>
    <source>
        <strain evidence="6">NBC_00060</strain>
        <plasmid evidence="6">unnamed1</plasmid>
    </source>
</reference>
<dbReference type="InterPro" id="IPR008965">
    <property type="entry name" value="CBM2/CBM3_carb-bd_dom_sf"/>
</dbReference>
<dbReference type="GO" id="GO:0030247">
    <property type="term" value="F:polysaccharide binding"/>
    <property type="evidence" value="ECO:0007669"/>
    <property type="project" value="InterPro"/>
</dbReference>
<dbReference type="InterPro" id="IPR013783">
    <property type="entry name" value="Ig-like_fold"/>
</dbReference>
<evidence type="ECO:0000313" key="6">
    <source>
        <dbReference type="EMBL" id="WTU45861.1"/>
    </source>
</evidence>
<dbReference type="Gene3D" id="2.60.40.290">
    <property type="match status" value="1"/>
</dbReference>
<feature type="domain" description="CBM2" evidence="5">
    <location>
        <begin position="47"/>
        <end position="139"/>
    </location>
</feature>
<feature type="region of interest" description="Disordered" evidence="3">
    <location>
        <begin position="148"/>
        <end position="204"/>
    </location>
</feature>